<dbReference type="GO" id="GO:0016125">
    <property type="term" value="P:sterol metabolic process"/>
    <property type="evidence" value="ECO:0007669"/>
    <property type="project" value="TreeGrafter"/>
</dbReference>
<dbReference type="GO" id="GO:0044550">
    <property type="term" value="P:secondary metabolite biosynthetic process"/>
    <property type="evidence" value="ECO:0007669"/>
    <property type="project" value="UniProtKB-ARBA"/>
</dbReference>
<keyword evidence="3" id="KW-0472">Membrane</keyword>
<dbReference type="PRINTS" id="PR00463">
    <property type="entry name" value="EP450I"/>
</dbReference>
<dbReference type="AlphaFoldDB" id="A0A835LTE9"/>
<evidence type="ECO:0000313" key="4">
    <source>
        <dbReference type="EMBL" id="KAF9607493.1"/>
    </source>
</evidence>
<dbReference type="GO" id="GO:0010268">
    <property type="term" value="P:brassinosteroid homeostasis"/>
    <property type="evidence" value="ECO:0007669"/>
    <property type="project" value="TreeGrafter"/>
</dbReference>
<dbReference type="GO" id="GO:0005506">
    <property type="term" value="F:iron ion binding"/>
    <property type="evidence" value="ECO:0007669"/>
    <property type="project" value="InterPro"/>
</dbReference>
<evidence type="ECO:0000256" key="3">
    <source>
        <dbReference type="SAM" id="Phobius"/>
    </source>
</evidence>
<keyword evidence="1" id="KW-0479">Metal-binding</keyword>
<dbReference type="GO" id="GO:0016132">
    <property type="term" value="P:brassinosteroid biosynthetic process"/>
    <property type="evidence" value="ECO:0007669"/>
    <property type="project" value="TreeGrafter"/>
</dbReference>
<dbReference type="OrthoDB" id="2789670at2759"/>
<reference evidence="4 5" key="1">
    <citation type="submission" date="2020-10" db="EMBL/GenBank/DDBJ databases">
        <title>The Coptis chinensis genome and diversification of protoberbering-type alkaloids.</title>
        <authorList>
            <person name="Wang B."/>
            <person name="Shu S."/>
            <person name="Song C."/>
            <person name="Liu Y."/>
        </authorList>
    </citation>
    <scope>NUCLEOTIDE SEQUENCE [LARGE SCALE GENOMIC DNA]</scope>
    <source>
        <strain evidence="4">HL-2020</strain>
        <tissue evidence="4">Leaf</tissue>
    </source>
</reference>
<accession>A0A835LTE9</accession>
<organism evidence="4 5">
    <name type="scientific">Coptis chinensis</name>
    <dbReference type="NCBI Taxonomy" id="261450"/>
    <lineage>
        <taxon>Eukaryota</taxon>
        <taxon>Viridiplantae</taxon>
        <taxon>Streptophyta</taxon>
        <taxon>Embryophyta</taxon>
        <taxon>Tracheophyta</taxon>
        <taxon>Spermatophyta</taxon>
        <taxon>Magnoliopsida</taxon>
        <taxon>Ranunculales</taxon>
        <taxon>Ranunculaceae</taxon>
        <taxon>Coptidoideae</taxon>
        <taxon>Coptis</taxon>
    </lineage>
</organism>
<evidence type="ECO:0000256" key="1">
    <source>
        <dbReference type="ARBA" id="ARBA00022723"/>
    </source>
</evidence>
<dbReference type="GO" id="GO:0016705">
    <property type="term" value="F:oxidoreductase activity, acting on paired donors, with incorporation or reduction of molecular oxygen"/>
    <property type="evidence" value="ECO:0007669"/>
    <property type="project" value="InterPro"/>
</dbReference>
<protein>
    <submittedName>
        <fullName evidence="4">Uncharacterized protein</fullName>
    </submittedName>
</protein>
<dbReference type="PANTHER" id="PTHR24286:SF12">
    <property type="entry name" value="CYTOCHROME P450 FAMILY PROTEIN, EXPRESSED"/>
    <property type="match status" value="1"/>
</dbReference>
<dbReference type="InterPro" id="IPR002401">
    <property type="entry name" value="Cyt_P450_E_grp-I"/>
</dbReference>
<keyword evidence="3" id="KW-1133">Transmembrane helix</keyword>
<evidence type="ECO:0000256" key="2">
    <source>
        <dbReference type="ARBA" id="ARBA00023004"/>
    </source>
</evidence>
<name>A0A835LTE9_9MAGN</name>
<gene>
    <name evidence="4" type="ORF">IFM89_036443</name>
</gene>
<proteinExistence type="predicted"/>
<comment type="caution">
    <text evidence="4">The sequence shown here is derived from an EMBL/GenBank/DDBJ whole genome shotgun (WGS) entry which is preliminary data.</text>
</comment>
<evidence type="ECO:0000313" key="5">
    <source>
        <dbReference type="Proteomes" id="UP000631114"/>
    </source>
</evidence>
<keyword evidence="5" id="KW-1185">Reference proteome</keyword>
<feature type="transmembrane region" description="Helical" evidence="3">
    <location>
        <begin position="7"/>
        <end position="26"/>
    </location>
</feature>
<dbReference type="InterPro" id="IPR036396">
    <property type="entry name" value="Cyt_P450_sf"/>
</dbReference>
<dbReference type="GO" id="GO:0004497">
    <property type="term" value="F:monooxygenase activity"/>
    <property type="evidence" value="ECO:0007669"/>
    <property type="project" value="InterPro"/>
</dbReference>
<dbReference type="GO" id="GO:0020037">
    <property type="term" value="F:heme binding"/>
    <property type="evidence" value="ECO:0007669"/>
    <property type="project" value="InterPro"/>
</dbReference>
<dbReference type="Pfam" id="PF00067">
    <property type="entry name" value="p450"/>
    <property type="match status" value="1"/>
</dbReference>
<keyword evidence="2" id="KW-0408">Iron</keyword>
<keyword evidence="3" id="KW-0812">Transmembrane</keyword>
<dbReference type="Proteomes" id="UP000631114">
    <property type="component" value="Unassembled WGS sequence"/>
</dbReference>
<dbReference type="InterPro" id="IPR001128">
    <property type="entry name" value="Cyt_P450"/>
</dbReference>
<dbReference type="SUPFAM" id="SSF48264">
    <property type="entry name" value="Cytochrome P450"/>
    <property type="match status" value="1"/>
</dbReference>
<sequence>MEIAHSWWPALVFGVIPLCTWLLWSWNELRFLTPLKDQSSSSKVPPGHMGLPLVGELLTLIWYFKIVSRPDDFIKSKQRRVRSYLTNAINRPDALKKIAKRVQPLIVSALRSWADKGKVNAVQEVKKVTFENIGNIFVSFEPGPLLDMLDQYFTGLLGGVRALHLYIPGTAYYHAFQCRKKMMAIFRKELETRKQSSNVSEEKNDLMEGLMTMRDEEGKLLTDEEVLDNIASMVMAGYESTALSSVWALYFLAKYPDVLQKLREENMAVGRKGDFITSEELAQLKYTNKVVEETIRMANISPFVFRVANEDVNYKETCKAWDISSLWRGTKDMPRQQSG</sequence>
<dbReference type="PANTHER" id="PTHR24286">
    <property type="entry name" value="CYTOCHROME P450 26"/>
    <property type="match status" value="1"/>
</dbReference>
<dbReference type="EMBL" id="JADFTS010000005">
    <property type="protein sequence ID" value="KAF9607493.1"/>
    <property type="molecule type" value="Genomic_DNA"/>
</dbReference>
<dbReference type="Gene3D" id="1.10.630.10">
    <property type="entry name" value="Cytochrome P450"/>
    <property type="match status" value="1"/>
</dbReference>